<name>A0A3L6LC24_9TRYP</name>
<dbReference type="Pfam" id="PF16278">
    <property type="entry name" value="zf-C2HE"/>
    <property type="match status" value="1"/>
</dbReference>
<dbReference type="GO" id="GO:0033699">
    <property type="term" value="F:DNA 5'-adenosine monophosphate hydrolase activity"/>
    <property type="evidence" value="ECO:0007669"/>
    <property type="project" value="TreeGrafter"/>
</dbReference>
<dbReference type="GO" id="GO:0000012">
    <property type="term" value="P:single strand break repair"/>
    <property type="evidence" value="ECO:0007669"/>
    <property type="project" value="TreeGrafter"/>
</dbReference>
<comment type="subcellular location">
    <subcellularLocation>
        <location evidence="1">Nucleus</location>
    </subcellularLocation>
</comment>
<dbReference type="Pfam" id="PF11969">
    <property type="entry name" value="DcpS_C"/>
    <property type="match status" value="1"/>
</dbReference>
<reference evidence="9" key="1">
    <citation type="submission" date="2018-09" db="EMBL/GenBank/DDBJ databases">
        <title>whole genome sequence of T. equiperdum IVM-t1 strain.</title>
        <authorList>
            <person name="Suganuma K."/>
        </authorList>
    </citation>
    <scope>NUCLEOTIDE SEQUENCE [LARGE SCALE GENOMIC DNA]</scope>
    <source>
        <strain evidence="9">IVM-t1</strain>
    </source>
</reference>
<keyword evidence="4" id="KW-0238">DNA-binding</keyword>
<evidence type="ECO:0000259" key="8">
    <source>
        <dbReference type="PROSITE" id="PS51084"/>
    </source>
</evidence>
<dbReference type="PANTHER" id="PTHR12486">
    <property type="entry name" value="APRATAXIN-RELATED"/>
    <property type="match status" value="1"/>
</dbReference>
<dbReference type="SUPFAM" id="SSF54197">
    <property type="entry name" value="HIT-like"/>
    <property type="match status" value="1"/>
</dbReference>
<dbReference type="InterPro" id="IPR036265">
    <property type="entry name" value="HIT-like_sf"/>
</dbReference>
<accession>A0A3L6LC24</accession>
<feature type="region of interest" description="Disordered" evidence="7">
    <location>
        <begin position="40"/>
        <end position="69"/>
    </location>
</feature>
<dbReference type="Proteomes" id="UP000266743">
    <property type="component" value="Chromosome 3"/>
</dbReference>
<keyword evidence="5" id="KW-0539">Nucleus</keyword>
<sequence length="258" mass="28888">MRRAVAAQKAVGGAVAKRSVANANAPRTRLPFLRNVAQNARRSPDTYRTATPFTSYPPHVSGQQQKKPTSHVLYKDPQCIIVNDAYPKSRLHCLVIPLDLSLDSLSALRPNHVPLLQHLMEVAEQYVQFTREDAASNEAGIQALSFMTGFHSLPSLPQLHMHLISRDLDGPCMKTKKHYNSFATPFFLPADQVVNDLRKNGCVTLNRNVEELNRFEHEEPRCLWCGLNPGGFQQLRVHLRTCKGNRAYVASSTAPVQQ</sequence>
<dbReference type="InterPro" id="IPR032566">
    <property type="entry name" value="Znf-C2HE"/>
</dbReference>
<gene>
    <name evidence="9" type="ORF">DPX39_030036600</name>
</gene>
<comment type="caution">
    <text evidence="6">Lacks conserved residue(s) required for the propagation of feature annotation.</text>
</comment>
<dbReference type="GO" id="GO:0003725">
    <property type="term" value="F:double-stranded RNA binding"/>
    <property type="evidence" value="ECO:0007669"/>
    <property type="project" value="TreeGrafter"/>
</dbReference>
<proteinExistence type="predicted"/>
<keyword evidence="3" id="KW-0862">Zinc</keyword>
<evidence type="ECO:0000256" key="3">
    <source>
        <dbReference type="ARBA" id="ARBA00022833"/>
    </source>
</evidence>
<evidence type="ECO:0000256" key="4">
    <source>
        <dbReference type="ARBA" id="ARBA00023125"/>
    </source>
</evidence>
<evidence type="ECO:0000256" key="2">
    <source>
        <dbReference type="ARBA" id="ARBA00022723"/>
    </source>
</evidence>
<organism evidence="9">
    <name type="scientific">Trypanosoma brucei equiperdum</name>
    <dbReference type="NCBI Taxonomy" id="630700"/>
    <lineage>
        <taxon>Eukaryota</taxon>
        <taxon>Discoba</taxon>
        <taxon>Euglenozoa</taxon>
        <taxon>Kinetoplastea</taxon>
        <taxon>Metakinetoplastina</taxon>
        <taxon>Trypanosomatida</taxon>
        <taxon>Trypanosomatidae</taxon>
        <taxon>Trypanosoma</taxon>
    </lineage>
</organism>
<feature type="domain" description="HIT" evidence="8">
    <location>
        <begin position="59"/>
        <end position="173"/>
    </location>
</feature>
<dbReference type="GO" id="GO:1990165">
    <property type="term" value="F:single-strand break-containing DNA binding"/>
    <property type="evidence" value="ECO:0007669"/>
    <property type="project" value="TreeGrafter"/>
</dbReference>
<dbReference type="GO" id="GO:0003697">
    <property type="term" value="F:single-stranded DNA binding"/>
    <property type="evidence" value="ECO:0007669"/>
    <property type="project" value="TreeGrafter"/>
</dbReference>
<dbReference type="GO" id="GO:0046872">
    <property type="term" value="F:metal ion binding"/>
    <property type="evidence" value="ECO:0007669"/>
    <property type="project" value="UniProtKB-KW"/>
</dbReference>
<evidence type="ECO:0000256" key="5">
    <source>
        <dbReference type="ARBA" id="ARBA00023242"/>
    </source>
</evidence>
<evidence type="ECO:0000313" key="9">
    <source>
        <dbReference type="EMBL" id="RHW73845.1"/>
    </source>
</evidence>
<protein>
    <submittedName>
        <fullName evidence="9">Scavenger mRNA decapping enzyme C-term binding</fullName>
    </submittedName>
</protein>
<dbReference type="GO" id="GO:0005634">
    <property type="term" value="C:nucleus"/>
    <property type="evidence" value="ECO:0007669"/>
    <property type="project" value="UniProtKB-SubCell"/>
</dbReference>
<dbReference type="GO" id="GO:0030983">
    <property type="term" value="F:mismatched DNA binding"/>
    <property type="evidence" value="ECO:0007669"/>
    <property type="project" value="TreeGrafter"/>
</dbReference>
<evidence type="ECO:0000256" key="1">
    <source>
        <dbReference type="ARBA" id="ARBA00004123"/>
    </source>
</evidence>
<keyword evidence="2" id="KW-0479">Metal-binding</keyword>
<dbReference type="FunFam" id="3.30.428.10:FF:000004">
    <property type="entry name" value="aprataxin isoform X2"/>
    <property type="match status" value="1"/>
</dbReference>
<dbReference type="PROSITE" id="PS51084">
    <property type="entry name" value="HIT_2"/>
    <property type="match status" value="1"/>
</dbReference>
<dbReference type="EMBL" id="QSBY01000003">
    <property type="protein sequence ID" value="RHW73845.1"/>
    <property type="molecule type" value="Genomic_DNA"/>
</dbReference>
<evidence type="ECO:0000256" key="7">
    <source>
        <dbReference type="SAM" id="MobiDB-lite"/>
    </source>
</evidence>
<feature type="compositionally biased region" description="Polar residues" evidence="7">
    <location>
        <begin position="40"/>
        <end position="54"/>
    </location>
</feature>
<dbReference type="InterPro" id="IPR011146">
    <property type="entry name" value="HIT-like"/>
</dbReference>
<dbReference type="AlphaFoldDB" id="A0A3L6LC24"/>
<evidence type="ECO:0000256" key="6">
    <source>
        <dbReference type="PROSITE-ProRule" id="PRU00464"/>
    </source>
</evidence>
<dbReference type="Gene3D" id="3.30.428.10">
    <property type="entry name" value="HIT-like"/>
    <property type="match status" value="1"/>
</dbReference>
<dbReference type="PANTHER" id="PTHR12486:SF4">
    <property type="entry name" value="APRATAXIN"/>
    <property type="match status" value="1"/>
</dbReference>
<comment type="caution">
    <text evidence="9">The sequence shown here is derived from an EMBL/GenBank/DDBJ whole genome shotgun (WGS) entry which is preliminary data.</text>
</comment>